<reference evidence="2" key="1">
    <citation type="submission" date="2016-01" db="EMBL/GenBank/DDBJ databases">
        <authorList>
            <person name="Mitreva M."/>
            <person name="Pepin K.H."/>
            <person name="Mihindukulasuriya K.A."/>
            <person name="Fulton R."/>
            <person name="Fronick C."/>
            <person name="O'Laughlin M."/>
            <person name="Miner T."/>
            <person name="Herter B."/>
            <person name="Rosa B.A."/>
            <person name="Cordes M."/>
            <person name="Tomlinson C."/>
            <person name="Wollam A."/>
            <person name="Palsikar V.B."/>
            <person name="Mardis E.R."/>
            <person name="Wilson R.K."/>
        </authorList>
    </citation>
    <scope>NUCLEOTIDE SEQUENCE [LARGE SCALE GENOMIC DNA]</scope>
    <source>
        <strain evidence="2">KA00683</strain>
    </source>
</reference>
<dbReference type="EMBL" id="LSDK01000059">
    <property type="protein sequence ID" value="KXB76610.1"/>
    <property type="molecule type" value="Genomic_DNA"/>
</dbReference>
<evidence type="ECO:0000313" key="2">
    <source>
        <dbReference type="Proteomes" id="UP000070224"/>
    </source>
</evidence>
<protein>
    <submittedName>
        <fullName evidence="1">Uncharacterized protein</fullName>
    </submittedName>
</protein>
<keyword evidence="2" id="KW-1185">Reference proteome</keyword>
<dbReference type="AlphaFoldDB" id="A0A134B9Q3"/>
<evidence type="ECO:0000313" key="1">
    <source>
        <dbReference type="EMBL" id="KXB76610.1"/>
    </source>
</evidence>
<comment type="caution">
    <text evidence="1">The sequence shown here is derived from an EMBL/GenBank/DDBJ whole genome shotgun (WGS) entry which is preliminary data.</text>
</comment>
<sequence length="39" mass="4868">MRYLYEMIVVLRRRSLINFIDLFGSIKKCRTFVVCFSWY</sequence>
<organism evidence="1 2">
    <name type="scientific">Porphyromonas somerae</name>
    <dbReference type="NCBI Taxonomy" id="322095"/>
    <lineage>
        <taxon>Bacteria</taxon>
        <taxon>Pseudomonadati</taxon>
        <taxon>Bacteroidota</taxon>
        <taxon>Bacteroidia</taxon>
        <taxon>Bacteroidales</taxon>
        <taxon>Porphyromonadaceae</taxon>
        <taxon>Porphyromonas</taxon>
    </lineage>
</organism>
<accession>A0A134B9Q3</accession>
<gene>
    <name evidence="1" type="ORF">HMPREF3185_00902</name>
</gene>
<dbReference type="Proteomes" id="UP000070224">
    <property type="component" value="Unassembled WGS sequence"/>
</dbReference>
<name>A0A134B9Q3_9PORP</name>
<proteinExistence type="predicted"/>
<dbReference type="PATRIC" id="fig|322095.3.peg.890"/>